<accession>A0A1A8W808</accession>
<dbReference type="EMBL" id="FLQV01000874">
    <property type="protein sequence ID" value="SBS98642.1"/>
    <property type="molecule type" value="Genomic_DNA"/>
</dbReference>
<reference evidence="3 4" key="2">
    <citation type="submission" date="2016-05" db="EMBL/GenBank/DDBJ databases">
        <authorList>
            <person name="Naeem Raeece"/>
        </authorList>
    </citation>
    <scope>NUCLEOTIDE SEQUENCE [LARGE SCALE GENOMIC DNA]</scope>
</reference>
<proteinExistence type="predicted"/>
<gene>
    <name evidence="2" type="ORF">POVCU1_047710</name>
    <name evidence="1" type="ORF">POVCU2_0051410</name>
</gene>
<dbReference type="AlphaFoldDB" id="A0A1A8W808"/>
<evidence type="ECO:0000313" key="3">
    <source>
        <dbReference type="Proteomes" id="UP000078546"/>
    </source>
</evidence>
<name>A0A1A8W808_PLAOA</name>
<evidence type="ECO:0000313" key="1">
    <source>
        <dbReference type="EMBL" id="SBS88953.1"/>
    </source>
</evidence>
<evidence type="ECO:0000313" key="4">
    <source>
        <dbReference type="Proteomes" id="UP000078560"/>
    </source>
</evidence>
<dbReference type="EMBL" id="FLQU01000668">
    <property type="protein sequence ID" value="SBS88953.1"/>
    <property type="molecule type" value="Genomic_DNA"/>
</dbReference>
<dbReference type="Proteomes" id="UP000078560">
    <property type="component" value="Unassembled WGS sequence"/>
</dbReference>
<sequence>MEDPNFILVTDLKPFMNNLSLQCLIIKYIDDPPDHINNMIKYHYLMADISGSVILCIPQSFIQEELKKNNIDILNDDMEDLVEYFDSTDFATNENSNLNIPNEQKKCTYDINKKTNDIKTLKCFFRIGDIIKIYGAVTTWSMGKMVVMPNMRTKKGNSNEIRGSVEKVGFFSMNISLEPNVSNLITATTEKKYQMDNSANAAGRNTVTNKGADGRLERKTGFVRKNKVSKYDILPLFNDEDKL</sequence>
<organism evidence="1 4">
    <name type="scientific">Plasmodium ovale curtisi</name>
    <dbReference type="NCBI Taxonomy" id="864141"/>
    <lineage>
        <taxon>Eukaryota</taxon>
        <taxon>Sar</taxon>
        <taxon>Alveolata</taxon>
        <taxon>Apicomplexa</taxon>
        <taxon>Aconoidasida</taxon>
        <taxon>Haemosporida</taxon>
        <taxon>Plasmodiidae</taxon>
        <taxon>Plasmodium</taxon>
        <taxon>Plasmodium (Plasmodium)</taxon>
    </lineage>
</organism>
<dbReference type="Proteomes" id="UP000078546">
    <property type="component" value="Unassembled WGS sequence"/>
</dbReference>
<protein>
    <submittedName>
        <fullName evidence="1">Uncharacterized protein</fullName>
    </submittedName>
</protein>
<evidence type="ECO:0000313" key="2">
    <source>
        <dbReference type="EMBL" id="SBS98642.1"/>
    </source>
</evidence>
<reference evidence="1" key="1">
    <citation type="submission" date="2016-05" db="EMBL/GenBank/DDBJ databases">
        <authorList>
            <person name="Lavstsen T."/>
            <person name="Jespersen J.S."/>
        </authorList>
    </citation>
    <scope>NUCLEOTIDE SEQUENCE [LARGE SCALE GENOMIC DNA]</scope>
</reference>